<proteinExistence type="predicted"/>
<gene>
    <name evidence="2" type="ORF">D4L85_00700</name>
</gene>
<keyword evidence="1" id="KW-0812">Transmembrane</keyword>
<dbReference type="Proteomes" id="UP000266183">
    <property type="component" value="Chromosome"/>
</dbReference>
<evidence type="ECO:0000313" key="3">
    <source>
        <dbReference type="Proteomes" id="UP000266183"/>
    </source>
</evidence>
<feature type="transmembrane region" description="Helical" evidence="1">
    <location>
        <begin position="12"/>
        <end position="37"/>
    </location>
</feature>
<keyword evidence="1" id="KW-0472">Membrane</keyword>
<name>A0A385SD92_9BACT</name>
<evidence type="ECO:0000313" key="2">
    <source>
        <dbReference type="EMBL" id="AYB29189.1"/>
    </source>
</evidence>
<reference evidence="3" key="1">
    <citation type="submission" date="2018-09" db="EMBL/GenBank/DDBJ databases">
        <title>Chryseolinea sp. KIS68-18 isolated from soil.</title>
        <authorList>
            <person name="Weon H.-Y."/>
            <person name="Kwon S.-W."/>
            <person name="Lee S.A."/>
        </authorList>
    </citation>
    <scope>NUCLEOTIDE SEQUENCE [LARGE SCALE GENOMIC DNA]</scope>
    <source>
        <strain evidence="3">KIS68-18</strain>
    </source>
</reference>
<accession>A0A385SD92</accession>
<organism evidence="2 3">
    <name type="scientific">Chryseolinea soli</name>
    <dbReference type="NCBI Taxonomy" id="2321403"/>
    <lineage>
        <taxon>Bacteria</taxon>
        <taxon>Pseudomonadati</taxon>
        <taxon>Bacteroidota</taxon>
        <taxon>Cytophagia</taxon>
        <taxon>Cytophagales</taxon>
        <taxon>Fulvivirgaceae</taxon>
        <taxon>Chryseolinea</taxon>
    </lineage>
</organism>
<keyword evidence="1" id="KW-1133">Transmembrane helix</keyword>
<dbReference type="OrthoDB" id="1004942at2"/>
<keyword evidence="3" id="KW-1185">Reference proteome</keyword>
<dbReference type="EMBL" id="CP032382">
    <property type="protein sequence ID" value="AYB29189.1"/>
    <property type="molecule type" value="Genomic_DNA"/>
</dbReference>
<dbReference type="KEGG" id="chk:D4L85_00700"/>
<evidence type="ECO:0000256" key="1">
    <source>
        <dbReference type="SAM" id="Phobius"/>
    </source>
</evidence>
<dbReference type="RefSeq" id="WP_119752512.1">
    <property type="nucleotide sequence ID" value="NZ_CP032382.1"/>
</dbReference>
<dbReference type="AlphaFoldDB" id="A0A385SD92"/>
<protein>
    <submittedName>
        <fullName evidence="2">Uncharacterized protein</fullName>
    </submittedName>
</protein>
<sequence>MHKFSSLRLPGGVLQLSIGIALVISILCSSIILLAYYTRLTTKRSELLSILRDNTVSGIQYGMAHREDMPFHTIQNVDLFGEGIDSVRIVRRPWGVFEYLGVDAHRGRFHDMTFALIGALPDTLGKAAIFLPGDNGQLSLAGKTRIEGNVYLPGKGLAMGFLDGKWYEGKQLIKEGKILKSGKLMPELDTAALKDFAGVAEWTGHRTLPDLRRKHYPFHMDSVFVFQYAGELVIDDSLSGNVVVKSDQRIIIRSTARIENAIFMAPEIRVDDEFIGSLQLMATRLIVVGKKCKLNYPSSLSLVGHKRDSLISVGDSSKVEGIVVLPGLDRTTSSAGKLRIHKTAVVTGFVYVNGNTNLEGALWGHITTARFETQENTNYLLNASILATKRHPALPASFLWGDSKTLTIAKWLD</sequence>